<accession>A0AAE0EMY5</accession>
<protein>
    <submittedName>
        <fullName evidence="1">Uncharacterized protein</fullName>
    </submittedName>
</protein>
<keyword evidence="2" id="KW-1185">Reference proteome</keyword>
<dbReference type="AlphaFoldDB" id="A0AAE0EMY5"/>
<organism evidence="1 2">
    <name type="scientific">Cymbomonas tetramitiformis</name>
    <dbReference type="NCBI Taxonomy" id="36881"/>
    <lineage>
        <taxon>Eukaryota</taxon>
        <taxon>Viridiplantae</taxon>
        <taxon>Chlorophyta</taxon>
        <taxon>Pyramimonadophyceae</taxon>
        <taxon>Pyramimonadales</taxon>
        <taxon>Pyramimonadaceae</taxon>
        <taxon>Cymbomonas</taxon>
    </lineage>
</organism>
<evidence type="ECO:0000313" key="1">
    <source>
        <dbReference type="EMBL" id="KAK3234276.1"/>
    </source>
</evidence>
<name>A0AAE0EMY5_9CHLO</name>
<dbReference type="Proteomes" id="UP001190700">
    <property type="component" value="Unassembled WGS sequence"/>
</dbReference>
<sequence length="664" mass="73076">MLVVVKGITGVSEEDANRLAYVMEEVESHFHRYVGHRLRTIHQNSVPGLEIQEMGYTECFAIIDYMNKWLPHKSFATTSDAFGQTGESVHGVTIYTRALPESVKAEIGSGEIEDIQGYLGSLDQVHAMNMLEGTLAVLYEVEPHLVKMRLRFDNAPGYHGTLFWVFMPKLKSATGVEVLRCGEMPPEIGNQPIVRPGKRALDAISEKRAAKAQKRATKEAQVNAGHEANALAVLQIRTTAGRCSHVGCKRKGRPFLTEWGMKLHELICSPCLPPPPPPPPSAVTEMKRSWTPAIIGKQVTPSDETHVGITQEYVDFLEQSQEIDLEYLKRGLEFKDSVAGSAFRECTIVRARERCALWKMGFATKTKVVAQKKTPEQVAMLEKFYQDGLLLGPGRSCRAADKDVLAEVNAASAFDKQIRLEQITSWFSQRHSKQVVATQQRNLNQTVAAVVATHVASTAGAEDAKARDSLVKKLKTPPVPTPTPADANDPVGLVAARTKFIEQAERARDVLKDAKHRKWAKVVSKYALGGEGVRFSAEDDTGKLAKIITALKNDFDANGLDLDVFDLSNTAREVHPAVNGVLYDTLAHIVAEGSAAEMFLEGAGDASERDGRRALIDLAKGCIPVGLMTSHMEEYMAIRYEAKVDPHKALTLEHRLVKENTTPG</sequence>
<dbReference type="EMBL" id="LGRX02035522">
    <property type="protein sequence ID" value="KAK3234276.1"/>
    <property type="molecule type" value="Genomic_DNA"/>
</dbReference>
<reference evidence="1 2" key="1">
    <citation type="journal article" date="2015" name="Genome Biol. Evol.">
        <title>Comparative Genomics of a Bacterivorous Green Alga Reveals Evolutionary Causalities and Consequences of Phago-Mixotrophic Mode of Nutrition.</title>
        <authorList>
            <person name="Burns J.A."/>
            <person name="Paasch A."/>
            <person name="Narechania A."/>
            <person name="Kim E."/>
        </authorList>
    </citation>
    <scope>NUCLEOTIDE SEQUENCE [LARGE SCALE GENOMIC DNA]</scope>
    <source>
        <strain evidence="1 2">PLY_AMNH</strain>
    </source>
</reference>
<proteinExistence type="predicted"/>
<gene>
    <name evidence="1" type="ORF">CYMTET_55459</name>
</gene>
<evidence type="ECO:0000313" key="2">
    <source>
        <dbReference type="Proteomes" id="UP001190700"/>
    </source>
</evidence>
<comment type="caution">
    <text evidence="1">The sequence shown here is derived from an EMBL/GenBank/DDBJ whole genome shotgun (WGS) entry which is preliminary data.</text>
</comment>